<protein>
    <submittedName>
        <fullName evidence="2">Uncharacterized protein</fullName>
    </submittedName>
</protein>
<accession>A0A9P7RW61</accession>
<evidence type="ECO:0000313" key="2">
    <source>
        <dbReference type="EMBL" id="KAG7090563.1"/>
    </source>
</evidence>
<evidence type="ECO:0000313" key="3">
    <source>
        <dbReference type="Proteomes" id="UP001049176"/>
    </source>
</evidence>
<feature type="compositionally biased region" description="Basic and acidic residues" evidence="1">
    <location>
        <begin position="65"/>
        <end position="76"/>
    </location>
</feature>
<keyword evidence="3" id="KW-1185">Reference proteome</keyword>
<dbReference type="EMBL" id="CM032186">
    <property type="protein sequence ID" value="KAG7090563.1"/>
    <property type="molecule type" value="Genomic_DNA"/>
</dbReference>
<dbReference type="OrthoDB" id="3128601at2759"/>
<feature type="region of interest" description="Disordered" evidence="1">
    <location>
        <begin position="48"/>
        <end position="88"/>
    </location>
</feature>
<organism evidence="2 3">
    <name type="scientific">Marasmius oreades</name>
    <name type="common">fairy-ring Marasmius</name>
    <dbReference type="NCBI Taxonomy" id="181124"/>
    <lineage>
        <taxon>Eukaryota</taxon>
        <taxon>Fungi</taxon>
        <taxon>Dikarya</taxon>
        <taxon>Basidiomycota</taxon>
        <taxon>Agaricomycotina</taxon>
        <taxon>Agaricomycetes</taxon>
        <taxon>Agaricomycetidae</taxon>
        <taxon>Agaricales</taxon>
        <taxon>Marasmiineae</taxon>
        <taxon>Marasmiaceae</taxon>
        <taxon>Marasmius</taxon>
    </lineage>
</organism>
<dbReference type="KEGG" id="more:E1B28_009671"/>
<gene>
    <name evidence="2" type="ORF">E1B28_009671</name>
</gene>
<evidence type="ECO:0000256" key="1">
    <source>
        <dbReference type="SAM" id="MobiDB-lite"/>
    </source>
</evidence>
<dbReference type="Proteomes" id="UP001049176">
    <property type="component" value="Chromosome 6"/>
</dbReference>
<dbReference type="AlphaFoldDB" id="A0A9P7RW61"/>
<dbReference type="RefSeq" id="XP_043007033.1">
    <property type="nucleotide sequence ID" value="XM_043154578.1"/>
</dbReference>
<comment type="caution">
    <text evidence="2">The sequence shown here is derived from an EMBL/GenBank/DDBJ whole genome shotgun (WGS) entry which is preliminary data.</text>
</comment>
<reference evidence="2" key="1">
    <citation type="journal article" date="2021" name="Genome Biol. Evol.">
        <title>The assembled and annotated genome of the fairy-ring fungus Marasmius oreades.</title>
        <authorList>
            <person name="Hiltunen M."/>
            <person name="Ament-Velasquez S.L."/>
            <person name="Johannesson H."/>
        </authorList>
    </citation>
    <scope>NUCLEOTIDE SEQUENCE</scope>
    <source>
        <strain evidence="2">03SP1</strain>
    </source>
</reference>
<sequence>MLGINGAVDFVKACVGLFTARLELPLEPTEITRAIKAFKQMNAVLKNLPTKTGKKKRRGSGTGRPQEEDKCPHRDGGGAAFDNGEQDHKTDVACREYRSRSGGYSDGEEDLTFGWENESSSSLEMLCVGTTIQLLRPIAEALNDIKVKPGQVVLVRDCDEVLAVAKLTNTREVRILRELQMYSGVARIIAEKKLQGRHLLVT</sequence>
<proteinExistence type="predicted"/>
<name>A0A9P7RW61_9AGAR</name>
<dbReference type="GeneID" id="66078747"/>